<dbReference type="EMBL" id="HBHQ01004350">
    <property type="protein sequence ID" value="CAD9811069.1"/>
    <property type="molecule type" value="Transcribed_RNA"/>
</dbReference>
<keyword evidence="2" id="KW-1133">Transmembrane helix</keyword>
<organism evidence="3">
    <name type="scientific">Attheya septentrionalis</name>
    <dbReference type="NCBI Taxonomy" id="420275"/>
    <lineage>
        <taxon>Eukaryota</taxon>
        <taxon>Sar</taxon>
        <taxon>Stramenopiles</taxon>
        <taxon>Ochrophyta</taxon>
        <taxon>Bacillariophyta</taxon>
        <taxon>Coscinodiscophyceae</taxon>
        <taxon>Chaetocerotophycidae</taxon>
        <taxon>Chaetocerotales</taxon>
        <taxon>Attheyaceae</taxon>
        <taxon>Attheya</taxon>
    </lineage>
</organism>
<evidence type="ECO:0000313" key="3">
    <source>
        <dbReference type="EMBL" id="CAD9811069.1"/>
    </source>
</evidence>
<dbReference type="AlphaFoldDB" id="A0A7S2U7K7"/>
<keyword evidence="2" id="KW-0472">Membrane</keyword>
<dbReference type="InterPro" id="IPR036406">
    <property type="entry name" value="Coprogen_oxidase_aer_sf"/>
</dbReference>
<protein>
    <recommendedName>
        <fullName evidence="4">Coproporphyrinogen oxidase</fullName>
    </recommendedName>
</protein>
<proteinExistence type="predicted"/>
<feature type="transmembrane region" description="Helical" evidence="2">
    <location>
        <begin position="20"/>
        <end position="40"/>
    </location>
</feature>
<dbReference type="Pfam" id="PF01218">
    <property type="entry name" value="Coprogen_oxidas"/>
    <property type="match status" value="1"/>
</dbReference>
<evidence type="ECO:0008006" key="4">
    <source>
        <dbReference type="Google" id="ProtNLM"/>
    </source>
</evidence>
<dbReference type="GO" id="GO:0005737">
    <property type="term" value="C:cytoplasm"/>
    <property type="evidence" value="ECO:0007669"/>
    <property type="project" value="TreeGrafter"/>
</dbReference>
<dbReference type="GO" id="GO:0006782">
    <property type="term" value="P:protoporphyrinogen IX biosynthetic process"/>
    <property type="evidence" value="ECO:0007669"/>
    <property type="project" value="UniProtKB-UniPathway"/>
</dbReference>
<feature type="region of interest" description="Disordered" evidence="1">
    <location>
        <begin position="42"/>
        <end position="89"/>
    </location>
</feature>
<feature type="compositionally biased region" description="Low complexity" evidence="1">
    <location>
        <begin position="42"/>
        <end position="54"/>
    </location>
</feature>
<dbReference type="Gene3D" id="3.40.1500.10">
    <property type="entry name" value="Coproporphyrinogen III oxidase, aerobic"/>
    <property type="match status" value="1"/>
</dbReference>
<dbReference type="InterPro" id="IPR001260">
    <property type="entry name" value="Coprogen_oxidase_aer"/>
</dbReference>
<dbReference type="PANTHER" id="PTHR10755:SF3">
    <property type="entry name" value="COPROPORPHYRINOGEN OXIDASE"/>
    <property type="match status" value="1"/>
</dbReference>
<evidence type="ECO:0000256" key="2">
    <source>
        <dbReference type="SAM" id="Phobius"/>
    </source>
</evidence>
<dbReference type="PANTHER" id="PTHR10755">
    <property type="entry name" value="COPROPORPHYRINOGEN III OXIDASE, MITOCHONDRIAL"/>
    <property type="match status" value="1"/>
</dbReference>
<evidence type="ECO:0000256" key="1">
    <source>
        <dbReference type="SAM" id="MobiDB-lite"/>
    </source>
</evidence>
<sequence>MAHASSSRVVLRLNLASSWAIKITMAVLMISCLHVESFSFGRSRSRGPRAASPRRATHFESSSSSLSNPETRMPGAYAQQDNDNDDDDDANALFQEIVDFLATKQVEIIGMIEGELEESSGAKFSRDEWGSPDYLKGDKSGGITRVLQGGHVIEKGACSLTVIRNGVLTRERAESMVASRGGAINIKEGDTYHAAALSMVLHSLSPMIPTFRSDVRIFYVEGVGAFLGGGADLTPYYLFDDDICEFHNVYKSLSDETHSELTECNYAALKQQCDEYFYLPARSEHRGVGGIFFDHVPATATSMAFLKDVTSAWMPSWFPICQRRRDLAYSDDQKHWQLLRRGRYLEFNLLYDRGVQFGLAKANPRVEAVMVSAPPRIAWDYNPTIVPGSEEARLVEVLKAPRDWAK</sequence>
<dbReference type="GO" id="GO:0004109">
    <property type="term" value="F:coproporphyrinogen oxidase activity"/>
    <property type="evidence" value="ECO:0007669"/>
    <property type="project" value="InterPro"/>
</dbReference>
<dbReference type="UniPathway" id="UPA00251">
    <property type="reaction ID" value="UER00322"/>
</dbReference>
<gene>
    <name evidence="3" type="ORF">ASEP1449_LOCUS2893</name>
</gene>
<dbReference type="PRINTS" id="PR00073">
    <property type="entry name" value="COPRGNOXDASE"/>
</dbReference>
<accession>A0A7S2U7K7</accession>
<name>A0A7S2U7K7_9STRA</name>
<dbReference type="SUPFAM" id="SSF102886">
    <property type="entry name" value="Coproporphyrinogen III oxidase"/>
    <property type="match status" value="1"/>
</dbReference>
<reference evidence="3" key="1">
    <citation type="submission" date="2021-01" db="EMBL/GenBank/DDBJ databases">
        <authorList>
            <person name="Corre E."/>
            <person name="Pelletier E."/>
            <person name="Niang G."/>
            <person name="Scheremetjew M."/>
            <person name="Finn R."/>
            <person name="Kale V."/>
            <person name="Holt S."/>
            <person name="Cochrane G."/>
            <person name="Meng A."/>
            <person name="Brown T."/>
            <person name="Cohen L."/>
        </authorList>
    </citation>
    <scope>NUCLEOTIDE SEQUENCE</scope>
    <source>
        <strain evidence="3">CCMP2084</strain>
    </source>
</reference>
<keyword evidence="2" id="KW-0812">Transmembrane</keyword>